<keyword evidence="1" id="KW-1133">Transmembrane helix</keyword>
<sequence>MKTIFFKELKFNRKPLILWSAIMLLLGLFGGAEYPVVMSSVDTLETSLAALPKIARVMFGVYDRFPLATPIGYIMCMFLWYTMVAFAHAAIVGASIISKEEGNKTVEFIFTKPFPRSKVISAKIGVAVLNVAVMTLITWIISIFTMVFQVKDTSINGEISLIMIGMFLTQLMFMAFGLMFSAIFQKGTTALRCSILVVILSYVISVFIEYTGIYGLTFLSPSWYFNAPGLVSNGFNLFYFLFAVLIIFLSIGVTYKKYEKRDLYC</sequence>
<dbReference type="GO" id="GO:0005886">
    <property type="term" value="C:plasma membrane"/>
    <property type="evidence" value="ECO:0007669"/>
    <property type="project" value="UniProtKB-SubCell"/>
</dbReference>
<feature type="transmembrane region" description="Helical" evidence="1">
    <location>
        <begin position="71"/>
        <end position="97"/>
    </location>
</feature>
<reference evidence="2 3" key="1">
    <citation type="submission" date="2016-11" db="EMBL/GenBank/DDBJ databases">
        <authorList>
            <person name="Jaros S."/>
            <person name="Januszkiewicz K."/>
            <person name="Wedrychowicz H."/>
        </authorList>
    </citation>
    <scope>NUCLEOTIDE SEQUENCE [LARGE SCALE GENOMIC DNA]</scope>
    <source>
        <strain evidence="2 3">DSM 44666</strain>
    </source>
</reference>
<protein>
    <submittedName>
        <fullName evidence="2">ABC-2 type transport system permease protein</fullName>
    </submittedName>
</protein>
<keyword evidence="3" id="KW-1185">Reference proteome</keyword>
<evidence type="ECO:0000313" key="3">
    <source>
        <dbReference type="Proteomes" id="UP000184476"/>
    </source>
</evidence>
<dbReference type="GO" id="GO:0140359">
    <property type="term" value="F:ABC-type transporter activity"/>
    <property type="evidence" value="ECO:0007669"/>
    <property type="project" value="InterPro"/>
</dbReference>
<feature type="transmembrane region" description="Helical" evidence="1">
    <location>
        <begin position="124"/>
        <end position="147"/>
    </location>
</feature>
<dbReference type="PANTHER" id="PTHR43471">
    <property type="entry name" value="ABC TRANSPORTER PERMEASE"/>
    <property type="match status" value="1"/>
</dbReference>
<dbReference type="AlphaFoldDB" id="A0A1M4T7T8"/>
<dbReference type="Pfam" id="PF12679">
    <property type="entry name" value="ABC2_membrane_2"/>
    <property type="match status" value="1"/>
</dbReference>
<accession>A0A1M4T7T8</accession>
<feature type="transmembrane region" description="Helical" evidence="1">
    <location>
        <begin position="195"/>
        <end position="217"/>
    </location>
</feature>
<proteinExistence type="predicted"/>
<organism evidence="2 3">
    <name type="scientific">Seinonella peptonophila</name>
    <dbReference type="NCBI Taxonomy" id="112248"/>
    <lineage>
        <taxon>Bacteria</taxon>
        <taxon>Bacillati</taxon>
        <taxon>Bacillota</taxon>
        <taxon>Bacilli</taxon>
        <taxon>Bacillales</taxon>
        <taxon>Thermoactinomycetaceae</taxon>
        <taxon>Seinonella</taxon>
    </lineage>
</organism>
<dbReference type="Proteomes" id="UP000184476">
    <property type="component" value="Unassembled WGS sequence"/>
</dbReference>
<dbReference type="EMBL" id="FQVL01000001">
    <property type="protein sequence ID" value="SHE40563.1"/>
    <property type="molecule type" value="Genomic_DNA"/>
</dbReference>
<name>A0A1M4T7T8_9BACL</name>
<keyword evidence="1" id="KW-0812">Transmembrane</keyword>
<gene>
    <name evidence="2" type="ORF">SAMN05444392_101352</name>
</gene>
<dbReference type="OrthoDB" id="9800309at2"/>
<dbReference type="PANTHER" id="PTHR43471:SF12">
    <property type="entry name" value="HYPOTHETICAL MEMBRANE PROTEIN, CONSERVED"/>
    <property type="match status" value="1"/>
</dbReference>
<keyword evidence="1" id="KW-0472">Membrane</keyword>
<feature type="transmembrane region" description="Helical" evidence="1">
    <location>
        <begin position="159"/>
        <end position="183"/>
    </location>
</feature>
<evidence type="ECO:0000313" key="2">
    <source>
        <dbReference type="EMBL" id="SHE40563.1"/>
    </source>
</evidence>
<dbReference type="RefSeq" id="WP_073151000.1">
    <property type="nucleotide sequence ID" value="NZ_FQVL01000001.1"/>
</dbReference>
<dbReference type="STRING" id="112248.SAMN05444392_101352"/>
<evidence type="ECO:0000256" key="1">
    <source>
        <dbReference type="SAM" id="Phobius"/>
    </source>
</evidence>
<feature type="transmembrane region" description="Helical" evidence="1">
    <location>
        <begin position="237"/>
        <end position="255"/>
    </location>
</feature>